<keyword evidence="5 9" id="KW-0808">Transferase</keyword>
<dbReference type="PIRSF" id="PIRSF000806">
    <property type="entry name" value="UDPGP"/>
    <property type="match status" value="1"/>
</dbReference>
<dbReference type="InterPro" id="IPR016267">
    <property type="entry name" value="UDPGP_trans"/>
</dbReference>
<keyword evidence="12" id="KW-1185">Reference proteome</keyword>
<dbReference type="GO" id="GO:0006011">
    <property type="term" value="P:UDP-alpha-D-glucose metabolic process"/>
    <property type="evidence" value="ECO:0007669"/>
    <property type="project" value="UniProtKB-UniRule"/>
</dbReference>
<dbReference type="EC" id="2.7.7.9" evidence="3 9"/>
<name>A0A914QLI4_9BILA</name>
<evidence type="ECO:0000313" key="13">
    <source>
        <dbReference type="WBParaSite" id="PDA_v2.g4092.t1"/>
    </source>
</evidence>
<evidence type="ECO:0000256" key="7">
    <source>
        <dbReference type="ARBA" id="ARBA00023579"/>
    </source>
</evidence>
<evidence type="ECO:0000256" key="3">
    <source>
        <dbReference type="ARBA" id="ARBA00012415"/>
    </source>
</evidence>
<comment type="subunit">
    <text evidence="2">Homooctamer.</text>
</comment>
<feature type="binding site" evidence="11">
    <location>
        <position position="101"/>
    </location>
    <ligand>
        <name>UTP</name>
        <dbReference type="ChEBI" id="CHEBI:46398"/>
    </ligand>
</feature>
<feature type="binding site" evidence="10">
    <location>
        <position position="195"/>
    </location>
    <ligand>
        <name>substrate</name>
    </ligand>
</feature>
<feature type="binding site" evidence="11">
    <location>
        <position position="225"/>
    </location>
    <ligand>
        <name>UTP</name>
        <dbReference type="ChEBI" id="CHEBI:46398"/>
    </ligand>
</feature>
<proteinExistence type="inferred from homology"/>
<evidence type="ECO:0000256" key="1">
    <source>
        <dbReference type="ARBA" id="ARBA00010401"/>
    </source>
</evidence>
<evidence type="ECO:0000313" key="12">
    <source>
        <dbReference type="Proteomes" id="UP000887578"/>
    </source>
</evidence>
<evidence type="ECO:0000256" key="8">
    <source>
        <dbReference type="ARBA" id="ARBA00047432"/>
    </source>
</evidence>
<evidence type="ECO:0000256" key="6">
    <source>
        <dbReference type="ARBA" id="ARBA00022695"/>
    </source>
</evidence>
<comment type="similarity">
    <text evidence="1 9">Belongs to the UDPGP type 1 family.</text>
</comment>
<dbReference type="PANTHER" id="PTHR43511">
    <property type="match status" value="1"/>
</dbReference>
<dbReference type="InterPro" id="IPR002618">
    <property type="entry name" value="UDPGP_fam"/>
</dbReference>
<dbReference type="CDD" id="cd00897">
    <property type="entry name" value="UGPase_euk"/>
    <property type="match status" value="1"/>
</dbReference>
<dbReference type="FunFam" id="3.90.550.10:FF:000002">
    <property type="entry name" value="UTP--glucose-1-phosphate uridylyltransferase"/>
    <property type="match status" value="1"/>
</dbReference>
<evidence type="ECO:0000256" key="9">
    <source>
        <dbReference type="PIRNR" id="PIRNR000806"/>
    </source>
</evidence>
<evidence type="ECO:0000256" key="4">
    <source>
        <dbReference type="ARBA" id="ARBA00019048"/>
    </source>
</evidence>
<evidence type="ECO:0000256" key="11">
    <source>
        <dbReference type="PIRSR" id="PIRSR000806-2"/>
    </source>
</evidence>
<comment type="function">
    <text evidence="7">UTP--glucose-1-phosphate uridylyltransferase catalyzing the conversion of glucose-1-phosphate into UDP-glucose, a crucial precursor for the production of glycogen.</text>
</comment>
<keyword evidence="6 9" id="KW-0548">Nucleotidyltransferase</keyword>
<comment type="catalytic activity">
    <reaction evidence="8">
        <text>alpha-D-glucose 1-phosphate + UTP + H(+) = UDP-alpha-D-glucose + diphosphate</text>
        <dbReference type="Rhea" id="RHEA:19889"/>
        <dbReference type="ChEBI" id="CHEBI:15378"/>
        <dbReference type="ChEBI" id="CHEBI:33019"/>
        <dbReference type="ChEBI" id="CHEBI:46398"/>
        <dbReference type="ChEBI" id="CHEBI:58601"/>
        <dbReference type="ChEBI" id="CHEBI:58885"/>
        <dbReference type="EC" id="2.7.7.9"/>
    </reaction>
    <physiologicalReaction direction="left-to-right" evidence="8">
        <dbReference type="Rhea" id="RHEA:19890"/>
    </physiologicalReaction>
</comment>
<dbReference type="WBParaSite" id="PDA_v2.g4092.t1">
    <property type="protein sequence ID" value="PDA_v2.g4092.t1"/>
    <property type="gene ID" value="PDA_v2.g4092"/>
</dbReference>
<organism evidence="12 13">
    <name type="scientific">Panagrolaimus davidi</name>
    <dbReference type="NCBI Taxonomy" id="227884"/>
    <lineage>
        <taxon>Eukaryota</taxon>
        <taxon>Metazoa</taxon>
        <taxon>Ecdysozoa</taxon>
        <taxon>Nematoda</taxon>
        <taxon>Chromadorea</taxon>
        <taxon>Rhabditida</taxon>
        <taxon>Tylenchina</taxon>
        <taxon>Panagrolaimomorpha</taxon>
        <taxon>Panagrolaimoidea</taxon>
        <taxon>Panagrolaimidae</taxon>
        <taxon>Panagrolaimus</taxon>
    </lineage>
</organism>
<dbReference type="Gene3D" id="3.90.550.10">
    <property type="entry name" value="Spore Coat Polysaccharide Biosynthesis Protein SpsA, Chain A"/>
    <property type="match status" value="1"/>
</dbReference>
<reference evidence="13" key="1">
    <citation type="submission" date="2022-11" db="UniProtKB">
        <authorList>
            <consortium name="WormBaseParasite"/>
        </authorList>
    </citation>
    <scope>IDENTIFICATION</scope>
</reference>
<evidence type="ECO:0000256" key="2">
    <source>
        <dbReference type="ARBA" id="ARBA00011823"/>
    </source>
</evidence>
<dbReference type="AlphaFoldDB" id="A0A914QLI4"/>
<evidence type="ECO:0000256" key="5">
    <source>
        <dbReference type="ARBA" id="ARBA00022679"/>
    </source>
</evidence>
<dbReference type="Pfam" id="PF01704">
    <property type="entry name" value="UDPGP"/>
    <property type="match status" value="1"/>
</dbReference>
<protein>
    <recommendedName>
        <fullName evidence="4 9">UTP--glucose-1-phosphate uridylyltransferase</fullName>
        <ecNumber evidence="3 9">2.7.7.9</ecNumber>
    </recommendedName>
</protein>
<dbReference type="InterPro" id="IPR029044">
    <property type="entry name" value="Nucleotide-diphossugar_trans"/>
</dbReference>
<feature type="binding site" evidence="11">
    <location>
        <position position="194"/>
    </location>
    <ligand>
        <name>UTP</name>
        <dbReference type="ChEBI" id="CHEBI:46398"/>
    </ligand>
</feature>
<dbReference type="Proteomes" id="UP000887578">
    <property type="component" value="Unplaced"/>
</dbReference>
<sequence>MKTESEKKELLSKIDSCLEKLVNDDRSKKDMEIFRKLYEQFLSEPAQIDWKSWTLPAEDRYIDSSKLGKISIAESQELLKKLAVIRLNGGLGTTMGCEGPKSLINVKNGKTFLEIAIDQIENVNKCFESKVPLLLMDSYKTFDETSKALNLFAHDKMVTVEQFLQSKCPRIYADTLLPVPESADSDLEGFYPPGHGNIFETLAETSLAEKLLSQGIEVIFVSNIDNTCATIDPKFIKALLNDNHEYIMEVTDKTAQDIKGGSLIEINGRMMHLEMPQVPPEGIDEFCSTKTFKIFNTNNIWINLKAIKDKLYDIKREIIANKKKLSNGREIIQLETSIGGAIRNFPNACALKVPRSRFLPVKRTQDLLLLASDAFEMDRNGIVKLVESRTTAPIIHLSGAYDSWPEFQKRVPHIPSLKDVETLTIKGDVIFGKDVILKGKVHLEPEGKASLSIDEGVMIENNNISS</sequence>
<accession>A0A914QLI4</accession>
<feature type="binding site" evidence="11">
    <location>
        <position position="362"/>
    </location>
    <ligand>
        <name>UTP</name>
        <dbReference type="ChEBI" id="CHEBI:46398"/>
    </ligand>
</feature>
<feature type="binding site" evidence="11">
    <location>
        <position position="165"/>
    </location>
    <ligand>
        <name>UTP</name>
        <dbReference type="ChEBI" id="CHEBI:46398"/>
    </ligand>
</feature>
<evidence type="ECO:0000256" key="10">
    <source>
        <dbReference type="PIRSR" id="PIRSR000806-1"/>
    </source>
</evidence>
<dbReference type="Gene3D" id="2.160.10.10">
    <property type="entry name" value="Hexapeptide repeat proteins"/>
    <property type="match status" value="1"/>
</dbReference>
<dbReference type="FunFam" id="2.160.10.10:FF:000001">
    <property type="entry name" value="UTP--glucose-1-phosphate uridylyltransferase"/>
    <property type="match status" value="1"/>
</dbReference>
<dbReference type="SUPFAM" id="SSF53448">
    <property type="entry name" value="Nucleotide-diphospho-sugar transferases"/>
    <property type="match status" value="1"/>
</dbReference>
<dbReference type="GO" id="GO:0003983">
    <property type="term" value="F:UTP:glucose-1-phosphate uridylyltransferase activity"/>
    <property type="evidence" value="ECO:0007669"/>
    <property type="project" value="UniProtKB-EC"/>
</dbReference>